<name>A0A238JN82_9RHOB</name>
<evidence type="ECO:0000256" key="2">
    <source>
        <dbReference type="ARBA" id="ARBA00022448"/>
    </source>
</evidence>
<evidence type="ECO:0000256" key="6">
    <source>
        <dbReference type="ARBA" id="ARBA00023136"/>
    </source>
</evidence>
<sequence length="469" mass="49742">MSDTNEQAKFLTGSLTKHIISMSLTSAIGFLALFVVDLVDMLFISMLGIDELAAAVGFAGTILFMTTSISIGMAIAGGAMVARSLGENDADRAAELLTHVLVVGVAFAVGFAGLIYVNLHTLTGWIGATGTTQELAVSYLKILIPTMPILLIGIVVSAALRSHGAAKLSMMVTLIAGVVNAVLDPIFIFALDMGLEGAAWASVASRVSVAGTAIYFIVTRYGGFVGFTMSAVIRDFRPIAAIAIPAMLANIAAPIGGAYVTRAAAEFGDAAVAGMAIIGRVTPIAFALIFAMSGSIGPIIGQNFGAKQHDRVREAFNSSMILIVVYVIPVVAVLYFLRGPIANMFNAHGVARDLIFLFCGPLSLAWIFNGIIFVGNAAYNNLGHPFYSTWVNWGRNTLGIIPFVYLGSYYWGAQGVLIGQMAGGVFVAIASFILAERLMKKAAQGQIAEPQDEKFSEHQRSFNIQHRRR</sequence>
<feature type="region of interest" description="Disordered" evidence="7">
    <location>
        <begin position="449"/>
        <end position="469"/>
    </location>
</feature>
<dbReference type="EMBL" id="FXYD01000001">
    <property type="protein sequence ID" value="SMX31352.1"/>
    <property type="molecule type" value="Genomic_DNA"/>
</dbReference>
<accession>A0A238JN82</accession>
<dbReference type="Proteomes" id="UP000203464">
    <property type="component" value="Unassembled WGS sequence"/>
</dbReference>
<comment type="subcellular location">
    <subcellularLocation>
        <location evidence="1">Cell inner membrane</location>
        <topology evidence="1">Multi-pass membrane protein</topology>
    </subcellularLocation>
</comment>
<dbReference type="RefSeq" id="WP_093994797.1">
    <property type="nucleotide sequence ID" value="NZ_FXYD01000001.1"/>
</dbReference>
<feature type="compositionally biased region" description="Basic and acidic residues" evidence="7">
    <location>
        <begin position="451"/>
        <end position="460"/>
    </location>
</feature>
<dbReference type="PANTHER" id="PTHR43823">
    <property type="entry name" value="SPORULATION PROTEIN YKVU"/>
    <property type="match status" value="1"/>
</dbReference>
<evidence type="ECO:0000256" key="5">
    <source>
        <dbReference type="ARBA" id="ARBA00022989"/>
    </source>
</evidence>
<proteinExistence type="predicted"/>
<keyword evidence="2" id="KW-0813">Transport</keyword>
<organism evidence="8 9">
    <name type="scientific">Octadecabacter ascidiaceicola</name>
    <dbReference type="NCBI Taxonomy" id="1655543"/>
    <lineage>
        <taxon>Bacteria</taxon>
        <taxon>Pseudomonadati</taxon>
        <taxon>Pseudomonadota</taxon>
        <taxon>Alphaproteobacteria</taxon>
        <taxon>Rhodobacterales</taxon>
        <taxon>Roseobacteraceae</taxon>
        <taxon>Octadecabacter</taxon>
    </lineage>
</organism>
<keyword evidence="4" id="KW-0812">Transmembrane</keyword>
<dbReference type="InterPro" id="IPR002528">
    <property type="entry name" value="MATE_fam"/>
</dbReference>
<dbReference type="OrthoDB" id="9806302at2"/>
<dbReference type="InterPro" id="IPR051327">
    <property type="entry name" value="MATE_MepA_subfamily"/>
</dbReference>
<dbReference type="PANTHER" id="PTHR43823:SF3">
    <property type="entry name" value="MULTIDRUG EXPORT PROTEIN MEPA"/>
    <property type="match status" value="1"/>
</dbReference>
<evidence type="ECO:0000313" key="9">
    <source>
        <dbReference type="Proteomes" id="UP000203464"/>
    </source>
</evidence>
<dbReference type="AlphaFoldDB" id="A0A238JN82"/>
<protein>
    <submittedName>
        <fullName evidence="8">Multidrug export protein MepA</fullName>
    </submittedName>
</protein>
<keyword evidence="5" id="KW-1133">Transmembrane helix</keyword>
<dbReference type="InterPro" id="IPR048279">
    <property type="entry name" value="MdtK-like"/>
</dbReference>
<dbReference type="GO" id="GO:0042910">
    <property type="term" value="F:xenobiotic transmembrane transporter activity"/>
    <property type="evidence" value="ECO:0007669"/>
    <property type="project" value="InterPro"/>
</dbReference>
<evidence type="ECO:0000313" key="8">
    <source>
        <dbReference type="EMBL" id="SMX31352.1"/>
    </source>
</evidence>
<gene>
    <name evidence="8" type="primary">mepA_1</name>
    <name evidence="8" type="ORF">OCA8868_00317</name>
</gene>
<reference evidence="9" key="1">
    <citation type="submission" date="2017-05" db="EMBL/GenBank/DDBJ databases">
        <authorList>
            <person name="Rodrigo-Torres L."/>
            <person name="Arahal R. D."/>
            <person name="Lucena T."/>
        </authorList>
    </citation>
    <scope>NUCLEOTIDE SEQUENCE [LARGE SCALE GENOMIC DNA]</scope>
    <source>
        <strain evidence="9">CECT 8868</strain>
    </source>
</reference>
<evidence type="ECO:0000256" key="1">
    <source>
        <dbReference type="ARBA" id="ARBA00004429"/>
    </source>
</evidence>
<evidence type="ECO:0000256" key="3">
    <source>
        <dbReference type="ARBA" id="ARBA00022475"/>
    </source>
</evidence>
<keyword evidence="9" id="KW-1185">Reference proteome</keyword>
<keyword evidence="6" id="KW-0472">Membrane</keyword>
<dbReference type="NCBIfam" id="TIGR00797">
    <property type="entry name" value="matE"/>
    <property type="match status" value="1"/>
</dbReference>
<evidence type="ECO:0000256" key="4">
    <source>
        <dbReference type="ARBA" id="ARBA00022692"/>
    </source>
</evidence>
<dbReference type="PIRSF" id="PIRSF006603">
    <property type="entry name" value="DinF"/>
    <property type="match status" value="1"/>
</dbReference>
<evidence type="ECO:0000256" key="7">
    <source>
        <dbReference type="SAM" id="MobiDB-lite"/>
    </source>
</evidence>
<dbReference type="Pfam" id="PF01554">
    <property type="entry name" value="MatE"/>
    <property type="match status" value="2"/>
</dbReference>
<dbReference type="GO" id="GO:0005886">
    <property type="term" value="C:plasma membrane"/>
    <property type="evidence" value="ECO:0007669"/>
    <property type="project" value="UniProtKB-SubCell"/>
</dbReference>
<dbReference type="GO" id="GO:0015297">
    <property type="term" value="F:antiporter activity"/>
    <property type="evidence" value="ECO:0007669"/>
    <property type="project" value="InterPro"/>
</dbReference>
<keyword evidence="3" id="KW-1003">Cell membrane</keyword>